<comment type="caution">
    <text evidence="2">The sequence shown here is derived from an EMBL/GenBank/DDBJ whole genome shotgun (WGS) entry which is preliminary data.</text>
</comment>
<dbReference type="RefSeq" id="WP_272145433.1">
    <property type="nucleotide sequence ID" value="NZ_JAQNDM010000002.1"/>
</dbReference>
<evidence type="ECO:0000313" key="2">
    <source>
        <dbReference type="EMBL" id="MDC0714747.1"/>
    </source>
</evidence>
<keyword evidence="3" id="KW-1185">Reference proteome</keyword>
<name>A0ABT5DM50_9BACT</name>
<organism evidence="2 3">
    <name type="scientific">Stigmatella ashevillensis</name>
    <dbReference type="NCBI Taxonomy" id="2995309"/>
    <lineage>
        <taxon>Bacteria</taxon>
        <taxon>Pseudomonadati</taxon>
        <taxon>Myxococcota</taxon>
        <taxon>Myxococcia</taxon>
        <taxon>Myxococcales</taxon>
        <taxon>Cystobacterineae</taxon>
        <taxon>Archangiaceae</taxon>
        <taxon>Stigmatella</taxon>
    </lineage>
</organism>
<keyword evidence="1" id="KW-0732">Signal</keyword>
<evidence type="ECO:0000256" key="1">
    <source>
        <dbReference type="SAM" id="SignalP"/>
    </source>
</evidence>
<feature type="chain" id="PRO_5046508547" description="Curli production assembly/transport component CsgF" evidence="1">
    <location>
        <begin position="24"/>
        <end position="106"/>
    </location>
</feature>
<evidence type="ECO:0008006" key="4">
    <source>
        <dbReference type="Google" id="ProtNLM"/>
    </source>
</evidence>
<feature type="signal peptide" evidence="1">
    <location>
        <begin position="1"/>
        <end position="23"/>
    </location>
</feature>
<proteinExistence type="predicted"/>
<dbReference type="EMBL" id="JAQNDM010000002">
    <property type="protein sequence ID" value="MDC0714747.1"/>
    <property type="molecule type" value="Genomic_DNA"/>
</dbReference>
<reference evidence="2 3" key="1">
    <citation type="submission" date="2022-11" db="EMBL/GenBank/DDBJ databases">
        <title>Minimal conservation of predation-associated metabolite biosynthetic gene clusters underscores biosynthetic potential of Myxococcota including descriptions for ten novel species: Archangium lansinium sp. nov., Myxococcus landrumus sp. nov., Nannocystis bai.</title>
        <authorList>
            <person name="Ahearne A."/>
            <person name="Stevens C."/>
            <person name="Dowd S."/>
        </authorList>
    </citation>
    <scope>NUCLEOTIDE SEQUENCE [LARGE SCALE GENOMIC DNA]</scope>
    <source>
        <strain evidence="2 3">NCWAL01</strain>
    </source>
</reference>
<protein>
    <recommendedName>
        <fullName evidence="4">Curli production assembly/transport component CsgF</fullName>
    </recommendedName>
</protein>
<evidence type="ECO:0000313" key="3">
    <source>
        <dbReference type="Proteomes" id="UP001221838"/>
    </source>
</evidence>
<accession>A0ABT5DM50</accession>
<dbReference type="Proteomes" id="UP001221838">
    <property type="component" value="Unassembled WGS sequence"/>
</dbReference>
<gene>
    <name evidence="2" type="ORF">POL68_40230</name>
</gene>
<sequence>MRGLRQAARLTAVLGAMAVVAHAPLAGGASRVDPVPVEEIFLVSKVEGGAVSKDGGPTRQGTLLSQLIGSELLGGIFGGAGDEGEGEGGGGAGGAGNLLGGFLGAL</sequence>